<dbReference type="AlphaFoldDB" id="A0A437Q7T0"/>
<keyword evidence="2" id="KW-1185">Reference proteome</keyword>
<protein>
    <submittedName>
        <fullName evidence="1">Uncharacterized protein</fullName>
    </submittedName>
</protein>
<dbReference type="RefSeq" id="WP_127694085.1">
    <property type="nucleotide sequence ID" value="NZ_SACQ01000004.1"/>
</dbReference>
<proteinExistence type="predicted"/>
<gene>
    <name evidence="1" type="ORF">EOE65_09510</name>
</gene>
<accession>A0A437Q7T0</accession>
<reference evidence="1 2" key="1">
    <citation type="submission" date="2019-01" db="EMBL/GenBank/DDBJ databases">
        <authorList>
            <person name="Chen W.-M."/>
        </authorList>
    </citation>
    <scope>NUCLEOTIDE SEQUENCE [LARGE SCALE GENOMIC DNA]</scope>
    <source>
        <strain evidence="1 2">HPM-16</strain>
    </source>
</reference>
<evidence type="ECO:0000313" key="2">
    <source>
        <dbReference type="Proteomes" id="UP000282818"/>
    </source>
</evidence>
<dbReference type="EMBL" id="SACQ01000004">
    <property type="protein sequence ID" value="RVU30550.1"/>
    <property type="molecule type" value="Genomic_DNA"/>
</dbReference>
<name>A0A437Q7T0_9GAMM</name>
<organism evidence="1 2">
    <name type="scientific">Neptunomonas marina</name>
    <dbReference type="NCBI Taxonomy" id="1815562"/>
    <lineage>
        <taxon>Bacteria</taxon>
        <taxon>Pseudomonadati</taxon>
        <taxon>Pseudomonadota</taxon>
        <taxon>Gammaproteobacteria</taxon>
        <taxon>Oceanospirillales</taxon>
        <taxon>Oceanospirillaceae</taxon>
        <taxon>Neptunomonas</taxon>
    </lineage>
</organism>
<dbReference type="Proteomes" id="UP000282818">
    <property type="component" value="Unassembled WGS sequence"/>
</dbReference>
<evidence type="ECO:0000313" key="1">
    <source>
        <dbReference type="EMBL" id="RVU30550.1"/>
    </source>
</evidence>
<comment type="caution">
    <text evidence="1">The sequence shown here is derived from an EMBL/GenBank/DDBJ whole genome shotgun (WGS) entry which is preliminary data.</text>
</comment>
<sequence length="265" mass="29041">MSQILSSILEGVRDEYKQRMVQDAALPFMTAERLCHEMLYLDTDRMAELVEEEPSLLASRASDLIADPKERGNPSVGAIIASNLVMVALENLLAVAVENDWLRLDEEGNVMVDEKELDPTRSYPMLADYSLSQQATSNLSKPGVGLLTARFRAAEESFLQKLETEAHDAYQLALEVSSSYSVFAPDDIAPLVKENPLLLGLRPDGLVDEELFSGDPPAGMIISGHLTNILLDQLLEVAEEHGALARDGVGHMIMPEGDEDSPVIH</sequence>